<name>A0A9D1WW01_9FIRM</name>
<sequence>MEKKKKRQLTNEEIDDHIFDYCNVCSASDCTGLIRVEPATDEEDEAYLDLYPYKPPFIPEDVETTEDDETI</sequence>
<comment type="caution">
    <text evidence="1">The sequence shown here is derived from an EMBL/GenBank/DDBJ whole genome shotgun (WGS) entry which is preliminary data.</text>
</comment>
<protein>
    <submittedName>
        <fullName evidence="1">Uncharacterized protein</fullName>
    </submittedName>
</protein>
<accession>A0A9D1WW01</accession>
<organism evidence="1 2">
    <name type="scientific">Candidatus Anaerostipes excrementavium</name>
    <dbReference type="NCBI Taxonomy" id="2838463"/>
    <lineage>
        <taxon>Bacteria</taxon>
        <taxon>Bacillati</taxon>
        <taxon>Bacillota</taxon>
        <taxon>Clostridia</taxon>
        <taxon>Lachnospirales</taxon>
        <taxon>Lachnospiraceae</taxon>
        <taxon>Anaerostipes</taxon>
    </lineage>
</organism>
<gene>
    <name evidence="1" type="ORF">H9735_08625</name>
</gene>
<dbReference type="EMBL" id="DXEM01000028">
    <property type="protein sequence ID" value="HIX68162.1"/>
    <property type="molecule type" value="Genomic_DNA"/>
</dbReference>
<reference evidence="1" key="1">
    <citation type="journal article" date="2021" name="PeerJ">
        <title>Extensive microbial diversity within the chicken gut microbiome revealed by metagenomics and culture.</title>
        <authorList>
            <person name="Gilroy R."/>
            <person name="Ravi A."/>
            <person name="Getino M."/>
            <person name="Pursley I."/>
            <person name="Horton D.L."/>
            <person name="Alikhan N.F."/>
            <person name="Baker D."/>
            <person name="Gharbi K."/>
            <person name="Hall N."/>
            <person name="Watson M."/>
            <person name="Adriaenssens E.M."/>
            <person name="Foster-Nyarko E."/>
            <person name="Jarju S."/>
            <person name="Secka A."/>
            <person name="Antonio M."/>
            <person name="Oren A."/>
            <person name="Chaudhuri R.R."/>
            <person name="La Ragione R."/>
            <person name="Hildebrand F."/>
            <person name="Pallen M.J."/>
        </authorList>
    </citation>
    <scope>NUCLEOTIDE SEQUENCE</scope>
    <source>
        <strain evidence="1">CHK191-13928</strain>
    </source>
</reference>
<evidence type="ECO:0000313" key="1">
    <source>
        <dbReference type="EMBL" id="HIX68162.1"/>
    </source>
</evidence>
<proteinExistence type="predicted"/>
<dbReference type="AlphaFoldDB" id="A0A9D1WW01"/>
<reference evidence="1" key="2">
    <citation type="submission" date="2021-04" db="EMBL/GenBank/DDBJ databases">
        <authorList>
            <person name="Gilroy R."/>
        </authorList>
    </citation>
    <scope>NUCLEOTIDE SEQUENCE</scope>
    <source>
        <strain evidence="1">CHK191-13928</strain>
    </source>
</reference>
<dbReference type="Proteomes" id="UP000886721">
    <property type="component" value="Unassembled WGS sequence"/>
</dbReference>
<evidence type="ECO:0000313" key="2">
    <source>
        <dbReference type="Proteomes" id="UP000886721"/>
    </source>
</evidence>